<accession>A0A250XDE4</accession>
<dbReference type="Pfam" id="PF03732">
    <property type="entry name" value="Retrotrans_gag"/>
    <property type="match status" value="1"/>
</dbReference>
<dbReference type="PANTHER" id="PTHR33223:SF6">
    <property type="entry name" value="CCHC-TYPE DOMAIN-CONTAINING PROTEIN"/>
    <property type="match status" value="1"/>
</dbReference>
<evidence type="ECO:0000259" key="2">
    <source>
        <dbReference type="Pfam" id="PF03732"/>
    </source>
</evidence>
<keyword evidence="4" id="KW-1185">Reference proteome</keyword>
<dbReference type="EMBL" id="BEGY01000060">
    <property type="protein sequence ID" value="GAX81103.1"/>
    <property type="molecule type" value="Genomic_DNA"/>
</dbReference>
<organism evidence="3 4">
    <name type="scientific">Chlamydomonas eustigma</name>
    <dbReference type="NCBI Taxonomy" id="1157962"/>
    <lineage>
        <taxon>Eukaryota</taxon>
        <taxon>Viridiplantae</taxon>
        <taxon>Chlorophyta</taxon>
        <taxon>core chlorophytes</taxon>
        <taxon>Chlorophyceae</taxon>
        <taxon>CS clade</taxon>
        <taxon>Chlamydomonadales</taxon>
        <taxon>Chlamydomonadaceae</taxon>
        <taxon>Chlamydomonas</taxon>
    </lineage>
</organism>
<name>A0A250XDE4_9CHLO</name>
<feature type="domain" description="Retrotransposon gag" evidence="2">
    <location>
        <begin position="95"/>
        <end position="186"/>
    </location>
</feature>
<comment type="caution">
    <text evidence="3">The sequence shown here is derived from an EMBL/GenBank/DDBJ whole genome shotgun (WGS) entry which is preliminary data.</text>
</comment>
<dbReference type="AlphaFoldDB" id="A0A250XDE4"/>
<evidence type="ECO:0000256" key="1">
    <source>
        <dbReference type="SAM" id="MobiDB-lite"/>
    </source>
</evidence>
<feature type="region of interest" description="Disordered" evidence="1">
    <location>
        <begin position="227"/>
        <end position="282"/>
    </location>
</feature>
<dbReference type="Proteomes" id="UP000232323">
    <property type="component" value="Unassembled WGS sequence"/>
</dbReference>
<reference evidence="3 4" key="1">
    <citation type="submission" date="2017-08" db="EMBL/GenBank/DDBJ databases">
        <title>Acidophilic green algal genome provides insights into adaptation to an acidic environment.</title>
        <authorList>
            <person name="Hirooka S."/>
            <person name="Hirose Y."/>
            <person name="Kanesaki Y."/>
            <person name="Higuchi S."/>
            <person name="Fujiwara T."/>
            <person name="Onuma R."/>
            <person name="Era A."/>
            <person name="Ohbayashi R."/>
            <person name="Uzuka A."/>
            <person name="Nozaki H."/>
            <person name="Yoshikawa H."/>
            <person name="Miyagishima S.Y."/>
        </authorList>
    </citation>
    <scope>NUCLEOTIDE SEQUENCE [LARGE SCALE GENOMIC DNA]</scope>
    <source>
        <strain evidence="3 4">NIES-2499</strain>
    </source>
</reference>
<evidence type="ECO:0000313" key="3">
    <source>
        <dbReference type="EMBL" id="GAX81103.1"/>
    </source>
</evidence>
<sequence length="344" mass="38869">MQEPLSPEEEARRTLQFLVEENARLHQIVASIENKSDVALATASVASETLNKIVAPAGERGSNEDVDAWLFKAESMFAMCGVTDENICIEYAGQALIGNASTWHYSRRKSQALNRIETWEEWKRELKRQFQSTDTYDRAKTELFRIQQGKSQSVQGYTEKFLSLSNIVSDVAEKDLMHIFREGLQPALKIEVIKQQPHTLVTLAATLELVERLENVTIQSGFRPMFGSGNTTNSAPTPMDLGAMQNTPRPYRAPPSKSYGKPYYRPASSSSKPNGGGYFNPNITTEERLRRKAENLCLHCGRPNHTWIECRTRQRELRELSQQQHMGNGKQPAQGGRPESRPQN</sequence>
<gene>
    <name evidence="3" type="ORF">CEUSTIGMA_g8537.t1</name>
</gene>
<dbReference type="InterPro" id="IPR005162">
    <property type="entry name" value="Retrotrans_gag_dom"/>
</dbReference>
<proteinExistence type="predicted"/>
<evidence type="ECO:0000313" key="4">
    <source>
        <dbReference type="Proteomes" id="UP000232323"/>
    </source>
</evidence>
<protein>
    <recommendedName>
        <fullName evidence="2">Retrotransposon gag domain-containing protein</fullName>
    </recommendedName>
</protein>
<dbReference type="STRING" id="1157962.A0A250XDE4"/>
<feature type="region of interest" description="Disordered" evidence="1">
    <location>
        <begin position="318"/>
        <end position="344"/>
    </location>
</feature>
<dbReference type="OrthoDB" id="1939000at2759"/>
<dbReference type="PANTHER" id="PTHR33223">
    <property type="entry name" value="CCHC-TYPE DOMAIN-CONTAINING PROTEIN"/>
    <property type="match status" value="1"/>
</dbReference>